<evidence type="ECO:0000256" key="1">
    <source>
        <dbReference type="SAM" id="MobiDB-lite"/>
    </source>
</evidence>
<reference evidence="2" key="1">
    <citation type="journal article" date="2007" name="Science">
        <title>Draft genome of the filarial nematode parasite Brugia malayi.</title>
        <authorList>
            <person name="Ghedin E."/>
            <person name="Wang S."/>
            <person name="Spiro D."/>
            <person name="Caler E."/>
            <person name="Zhao Q."/>
            <person name="Crabtree J."/>
            <person name="Allen J.E."/>
            <person name="Delcher A.L."/>
            <person name="Guiliano D.B."/>
            <person name="Miranda-Saavedra D."/>
            <person name="Angiuoli S.V."/>
            <person name="Creasy T."/>
            <person name="Amedeo P."/>
            <person name="Haas B."/>
            <person name="El-Sayed N.M."/>
            <person name="Wortman J.R."/>
            <person name="Feldblyum T."/>
            <person name="Tallon L."/>
            <person name="Schatz M."/>
            <person name="Shumway M."/>
            <person name="Koo H."/>
            <person name="Salzberg S.L."/>
            <person name="Schobel S."/>
            <person name="Pertea M."/>
            <person name="Pop M."/>
            <person name="White O."/>
            <person name="Barton G.J."/>
            <person name="Carlow C.K."/>
            <person name="Crawford M.J."/>
            <person name="Daub J."/>
            <person name="Dimmic M.W."/>
            <person name="Estes C.F."/>
            <person name="Foster J.M."/>
            <person name="Ganatra M."/>
            <person name="Gregory W.F."/>
            <person name="Johnson N.M."/>
            <person name="Jin J."/>
            <person name="Komuniecki R."/>
            <person name="Korf I."/>
            <person name="Kumar S."/>
            <person name="Laney S."/>
            <person name="Li B.W."/>
            <person name="Li W."/>
            <person name="Lindblom T.H."/>
            <person name="Lustigman S."/>
            <person name="Ma D."/>
            <person name="Maina C.V."/>
            <person name="Martin D.M."/>
            <person name="McCarter J.P."/>
            <person name="McReynolds L."/>
            <person name="Mitreva M."/>
            <person name="Nutman T.B."/>
            <person name="Parkinson J."/>
            <person name="Peregrin-Alvarez J.M."/>
            <person name="Poole C."/>
            <person name="Ren Q."/>
            <person name="Saunders L."/>
            <person name="Sluder A.E."/>
            <person name="Smith K."/>
            <person name="Stanke M."/>
            <person name="Unnasch T.R."/>
            <person name="Ware J."/>
            <person name="Wei A.D."/>
            <person name="Weil G."/>
            <person name="Williams D.J."/>
            <person name="Zhang Y."/>
            <person name="Williams S.A."/>
            <person name="Fraser-Liggett C."/>
            <person name="Slatko B."/>
            <person name="Blaxter M.L."/>
            <person name="Scott A.L."/>
        </authorList>
    </citation>
    <scope>NUCLEOTIDE SEQUENCE</scope>
    <source>
        <strain evidence="2">FR3</strain>
    </source>
</reference>
<sequence length="40" mass="4854">MNTLCYICISRREREREREGEGERREGTQKFDKVDSKYGK</sequence>
<evidence type="ECO:0000313" key="3">
    <source>
        <dbReference type="WormBase" id="Bm981"/>
    </source>
</evidence>
<organism evidence="2">
    <name type="scientific">Brugia malayi</name>
    <name type="common">Filarial nematode worm</name>
    <dbReference type="NCBI Taxonomy" id="6279"/>
    <lineage>
        <taxon>Eukaryota</taxon>
        <taxon>Metazoa</taxon>
        <taxon>Ecdysozoa</taxon>
        <taxon>Nematoda</taxon>
        <taxon>Chromadorea</taxon>
        <taxon>Rhabditida</taxon>
        <taxon>Spirurina</taxon>
        <taxon>Spiruromorpha</taxon>
        <taxon>Filarioidea</taxon>
        <taxon>Onchocercidae</taxon>
        <taxon>Brugia</taxon>
    </lineage>
</organism>
<proteinExistence type="predicted"/>
<dbReference type="EMBL" id="LN864291">
    <property type="protein sequence ID" value="CDQ01641.1"/>
    <property type="molecule type" value="Genomic_DNA"/>
</dbReference>
<name>A0A0J9Y3Y1_BRUMA</name>
<accession>A0A0J9Y3Y1</accession>
<gene>
    <name evidence="2 3" type="ORF">Bm981</name>
    <name evidence="2" type="ORF">BM_Bm981</name>
</gene>
<reference evidence="2" key="2">
    <citation type="submission" date="2012-12" db="EMBL/GenBank/DDBJ databases">
        <authorList>
            <person name="Gao Y.W."/>
            <person name="Fan S.T."/>
            <person name="Sun H.T."/>
            <person name="Wang Z."/>
            <person name="Gao X.L."/>
            <person name="Li Y.G."/>
            <person name="Wang T.C."/>
            <person name="Zhang K."/>
            <person name="Xu W.W."/>
            <person name="Yu Z.J."/>
            <person name="Xia X.Z."/>
        </authorList>
    </citation>
    <scope>NUCLEOTIDE SEQUENCE</scope>
    <source>
        <strain evidence="2">FR3</strain>
    </source>
</reference>
<evidence type="ECO:0000313" key="2">
    <source>
        <dbReference type="EMBL" id="CDQ01641.1"/>
    </source>
</evidence>
<feature type="region of interest" description="Disordered" evidence="1">
    <location>
        <begin position="15"/>
        <end position="40"/>
    </location>
</feature>
<dbReference type="WormBase" id="Bm981">
    <property type="protein sequence ID" value="BM45336"/>
    <property type="gene ID" value="WBGene00221242"/>
</dbReference>
<dbReference type="AlphaFoldDB" id="A0A0J9Y3Y1"/>
<protein>
    <submittedName>
        <fullName evidence="2">Bm981</fullName>
    </submittedName>
</protein>